<reference evidence="1 2" key="1">
    <citation type="journal article" date="2024" name="Commun. Biol.">
        <title>Comparative genomic analysis of thermophilic fungi reveals convergent evolutionary adaptations and gene losses.</title>
        <authorList>
            <person name="Steindorff A.S."/>
            <person name="Aguilar-Pontes M.V."/>
            <person name="Robinson A.J."/>
            <person name="Andreopoulos B."/>
            <person name="LaButti K."/>
            <person name="Kuo A."/>
            <person name="Mondo S."/>
            <person name="Riley R."/>
            <person name="Otillar R."/>
            <person name="Haridas S."/>
            <person name="Lipzen A."/>
            <person name="Grimwood J."/>
            <person name="Schmutz J."/>
            <person name="Clum A."/>
            <person name="Reid I.D."/>
            <person name="Moisan M.C."/>
            <person name="Butler G."/>
            <person name="Nguyen T.T.M."/>
            <person name="Dewar K."/>
            <person name="Conant G."/>
            <person name="Drula E."/>
            <person name="Henrissat B."/>
            <person name="Hansel C."/>
            <person name="Singer S."/>
            <person name="Hutchinson M.I."/>
            <person name="de Vries R.P."/>
            <person name="Natvig D.O."/>
            <person name="Powell A.J."/>
            <person name="Tsang A."/>
            <person name="Grigoriev I.V."/>
        </authorList>
    </citation>
    <scope>NUCLEOTIDE SEQUENCE [LARGE SCALE GENOMIC DNA]</scope>
    <source>
        <strain evidence="1 2">CBS 494.80</strain>
    </source>
</reference>
<evidence type="ECO:0000313" key="2">
    <source>
        <dbReference type="Proteomes" id="UP001595075"/>
    </source>
</evidence>
<accession>A0ABR4CVK1</accession>
<protein>
    <submittedName>
        <fullName evidence="1">Uncharacterized protein</fullName>
    </submittedName>
</protein>
<dbReference type="Proteomes" id="UP001595075">
    <property type="component" value="Unassembled WGS sequence"/>
</dbReference>
<organism evidence="1 2">
    <name type="scientific">Oculimacula yallundae</name>
    <dbReference type="NCBI Taxonomy" id="86028"/>
    <lineage>
        <taxon>Eukaryota</taxon>
        <taxon>Fungi</taxon>
        <taxon>Dikarya</taxon>
        <taxon>Ascomycota</taxon>
        <taxon>Pezizomycotina</taxon>
        <taxon>Leotiomycetes</taxon>
        <taxon>Helotiales</taxon>
        <taxon>Ploettnerulaceae</taxon>
        <taxon>Oculimacula</taxon>
    </lineage>
</organism>
<proteinExistence type="predicted"/>
<sequence>MIVKNAGKRGDAMLIKPASARLSAVQYEPGVQANNLKQGRCERFEGFPHNEKGRDEPFDLSLISHTLEEVYPQPRASPQN</sequence>
<name>A0ABR4CVK1_9HELO</name>
<dbReference type="EMBL" id="JAZHXI010000003">
    <property type="protein sequence ID" value="KAL2073857.1"/>
    <property type="molecule type" value="Genomic_DNA"/>
</dbReference>
<comment type="caution">
    <text evidence="1">The sequence shown here is derived from an EMBL/GenBank/DDBJ whole genome shotgun (WGS) entry which is preliminary data.</text>
</comment>
<evidence type="ECO:0000313" key="1">
    <source>
        <dbReference type="EMBL" id="KAL2073857.1"/>
    </source>
</evidence>
<feature type="non-terminal residue" evidence="1">
    <location>
        <position position="80"/>
    </location>
</feature>
<keyword evidence="2" id="KW-1185">Reference proteome</keyword>
<gene>
    <name evidence="1" type="ORF">VTL71DRAFT_11183</name>
</gene>